<keyword evidence="3 4" id="KW-0732">Signal</keyword>
<evidence type="ECO:0000313" key="6">
    <source>
        <dbReference type="EMBL" id="CAG2246724.1"/>
    </source>
</evidence>
<dbReference type="PANTHER" id="PTHR22923">
    <property type="entry name" value="CEREBELLIN-RELATED"/>
    <property type="match status" value="1"/>
</dbReference>
<dbReference type="InterPro" id="IPR050822">
    <property type="entry name" value="Cerebellin_Synaptic_Org"/>
</dbReference>
<gene>
    <name evidence="6" type="ORF">MEDL_58723</name>
</gene>
<name>A0A8S3UK20_MYTED</name>
<feature type="chain" id="PRO_5035786287" evidence="4">
    <location>
        <begin position="19"/>
        <end position="387"/>
    </location>
</feature>
<dbReference type="SMART" id="SM00110">
    <property type="entry name" value="C1Q"/>
    <property type="match status" value="2"/>
</dbReference>
<reference evidence="6" key="1">
    <citation type="submission" date="2021-03" db="EMBL/GenBank/DDBJ databases">
        <authorList>
            <person name="Bekaert M."/>
        </authorList>
    </citation>
    <scope>NUCLEOTIDE SEQUENCE</scope>
</reference>
<dbReference type="Pfam" id="PF00386">
    <property type="entry name" value="C1q"/>
    <property type="match status" value="2"/>
</dbReference>
<comment type="subcellular location">
    <subcellularLocation>
        <location evidence="1">Secreted</location>
    </subcellularLocation>
</comment>
<dbReference type="OrthoDB" id="6066545at2759"/>
<feature type="domain" description="C1q" evidence="5">
    <location>
        <begin position="256"/>
        <end position="387"/>
    </location>
</feature>
<dbReference type="PANTHER" id="PTHR22923:SF102">
    <property type="entry name" value="CEREBELLIN 13-RELATED"/>
    <property type="match status" value="1"/>
</dbReference>
<protein>
    <submittedName>
        <fullName evidence="6">C1QL</fullName>
    </submittedName>
</protein>
<evidence type="ECO:0000256" key="4">
    <source>
        <dbReference type="SAM" id="SignalP"/>
    </source>
</evidence>
<dbReference type="GO" id="GO:0005576">
    <property type="term" value="C:extracellular region"/>
    <property type="evidence" value="ECO:0007669"/>
    <property type="project" value="UniProtKB-SubCell"/>
</dbReference>
<evidence type="ECO:0000256" key="1">
    <source>
        <dbReference type="ARBA" id="ARBA00004613"/>
    </source>
</evidence>
<evidence type="ECO:0000313" key="7">
    <source>
        <dbReference type="Proteomes" id="UP000683360"/>
    </source>
</evidence>
<comment type="caution">
    <text evidence="6">The sequence shown here is derived from an EMBL/GenBank/DDBJ whole genome shotgun (WGS) entry which is preliminary data.</text>
</comment>
<dbReference type="Proteomes" id="UP000683360">
    <property type="component" value="Unassembled WGS sequence"/>
</dbReference>
<proteinExistence type="predicted"/>
<feature type="domain" description="C1q" evidence="5">
    <location>
        <begin position="69"/>
        <end position="203"/>
    </location>
</feature>
<dbReference type="EMBL" id="CAJPWZ010002881">
    <property type="protein sequence ID" value="CAG2246724.1"/>
    <property type="molecule type" value="Genomic_DNA"/>
</dbReference>
<evidence type="ECO:0000256" key="3">
    <source>
        <dbReference type="ARBA" id="ARBA00022729"/>
    </source>
</evidence>
<keyword evidence="2" id="KW-0964">Secreted</keyword>
<dbReference type="PROSITE" id="PS50871">
    <property type="entry name" value="C1Q"/>
    <property type="match status" value="2"/>
</dbReference>
<evidence type="ECO:0000259" key="5">
    <source>
        <dbReference type="PROSITE" id="PS50871"/>
    </source>
</evidence>
<accession>A0A8S3UK20</accession>
<dbReference type="InterPro" id="IPR001073">
    <property type="entry name" value="C1q_dom"/>
</dbReference>
<dbReference type="InterPro" id="IPR008983">
    <property type="entry name" value="Tumour_necrosis_fac-like_dom"/>
</dbReference>
<keyword evidence="7" id="KW-1185">Reference proteome</keyword>
<dbReference type="SUPFAM" id="SSF49842">
    <property type="entry name" value="TNF-like"/>
    <property type="match status" value="2"/>
</dbReference>
<dbReference type="AlphaFoldDB" id="A0A8S3UK20"/>
<dbReference type="PRINTS" id="PR00007">
    <property type="entry name" value="COMPLEMNTC1Q"/>
</dbReference>
<evidence type="ECO:0000256" key="2">
    <source>
        <dbReference type="ARBA" id="ARBA00022525"/>
    </source>
</evidence>
<feature type="signal peptide" evidence="4">
    <location>
        <begin position="1"/>
        <end position="18"/>
    </location>
</feature>
<sequence>MFLLVLYCVLSLSSAVYSVKVERGSSENGFLWMIAKQLDRLENRFLDMQKQYNSRGAEIESIKETLQKQSPSIVTFLALLISPPYGSIAAHATVKFERITENIGSGYNSGTGIFTAPIKGLYHFTASARQSKAGFLHLGLFRNNAQMAVSVAVNFNSLTIGATITLQSGDRVYVKNVWDQPSGIVGAGQSYFSGNLVHKILDFLIEFKDLLNEINENIQFTMEYNSNKLPFLDILIGYYGGYYGEHNEQFYIVIEKCPSIVTFLALLISPPYGFIAAHATVKFERITENIGSGYNSGTGIFTAPIKGLYHFTASARQSKAGFLHLGLFRNNAQMAVSVAVNFNSLTIGATITLQFGDRVYVKNVWDQPSGIVGAGQSYFSGNLVHKM</sequence>
<organism evidence="6 7">
    <name type="scientific">Mytilus edulis</name>
    <name type="common">Blue mussel</name>
    <dbReference type="NCBI Taxonomy" id="6550"/>
    <lineage>
        <taxon>Eukaryota</taxon>
        <taxon>Metazoa</taxon>
        <taxon>Spiralia</taxon>
        <taxon>Lophotrochozoa</taxon>
        <taxon>Mollusca</taxon>
        <taxon>Bivalvia</taxon>
        <taxon>Autobranchia</taxon>
        <taxon>Pteriomorphia</taxon>
        <taxon>Mytilida</taxon>
        <taxon>Mytiloidea</taxon>
        <taxon>Mytilidae</taxon>
        <taxon>Mytilinae</taxon>
        <taxon>Mytilus</taxon>
    </lineage>
</organism>
<dbReference type="Gene3D" id="2.60.120.40">
    <property type="match status" value="2"/>
</dbReference>